<organism evidence="1 2">
    <name type="scientific">Anaerobutyricum hallii</name>
    <dbReference type="NCBI Taxonomy" id="39488"/>
    <lineage>
        <taxon>Bacteria</taxon>
        <taxon>Bacillati</taxon>
        <taxon>Bacillota</taxon>
        <taxon>Clostridia</taxon>
        <taxon>Lachnospirales</taxon>
        <taxon>Lachnospiraceae</taxon>
        <taxon>Anaerobutyricum</taxon>
    </lineage>
</organism>
<keyword evidence="2" id="KW-1185">Reference proteome</keyword>
<sequence length="133" mass="15585">MPVVFEKEMGKGTEGCGLFRYSLRQDCKFIIILSQYIIFFSGRYTFRASSRLLSSPPSLPKAYFVHSTWSQNTEKRNNIISQMRLRSVFKMRMSILNTATTEQMGYDIVSFFVYSPNESNRNKILFLFFLIDL</sequence>
<name>A0A285PWY3_9FIRM</name>
<accession>A0A285PWY3</accession>
<reference evidence="2" key="1">
    <citation type="submission" date="2017-09" db="EMBL/GenBank/DDBJ databases">
        <authorList>
            <person name="Shetty A S."/>
        </authorList>
    </citation>
    <scope>NUCLEOTIDE SEQUENCE [LARGE SCALE GENOMIC DNA]</scope>
</reference>
<evidence type="ECO:0000313" key="1">
    <source>
        <dbReference type="EMBL" id="SOB73702.1"/>
    </source>
</evidence>
<protein>
    <submittedName>
        <fullName evidence="1">Uncharacterized protein</fullName>
    </submittedName>
</protein>
<dbReference type="KEGG" id="ehl:EHLA_3154"/>
<dbReference type="Proteomes" id="UP000217549">
    <property type="component" value="Chromosome I"/>
</dbReference>
<proteinExistence type="predicted"/>
<dbReference type="EMBL" id="LT907978">
    <property type="protein sequence ID" value="SOB73702.1"/>
    <property type="molecule type" value="Genomic_DNA"/>
</dbReference>
<dbReference type="AlphaFoldDB" id="A0A285PWY3"/>
<gene>
    <name evidence="1" type="ORF">EHLA_3154</name>
</gene>
<evidence type="ECO:0000313" key="2">
    <source>
        <dbReference type="Proteomes" id="UP000217549"/>
    </source>
</evidence>